<dbReference type="AlphaFoldDB" id="A0A6A5YB52"/>
<feature type="compositionally biased region" description="Acidic residues" evidence="1">
    <location>
        <begin position="432"/>
        <end position="477"/>
    </location>
</feature>
<feature type="compositionally biased region" description="Polar residues" evidence="1">
    <location>
        <begin position="1160"/>
        <end position="1173"/>
    </location>
</feature>
<feature type="compositionally biased region" description="Basic and acidic residues" evidence="1">
    <location>
        <begin position="786"/>
        <end position="796"/>
    </location>
</feature>
<evidence type="ECO:0008006" key="4">
    <source>
        <dbReference type="Google" id="ProtNLM"/>
    </source>
</evidence>
<dbReference type="Proteomes" id="UP000799778">
    <property type="component" value="Unassembled WGS sequence"/>
</dbReference>
<protein>
    <recommendedName>
        <fullName evidence="4">Telomere replication protein EST3</fullName>
    </recommendedName>
</protein>
<reference evidence="2" key="1">
    <citation type="journal article" date="2020" name="Stud. Mycol.">
        <title>101 Dothideomycetes genomes: a test case for predicting lifestyles and emergence of pathogens.</title>
        <authorList>
            <person name="Haridas S."/>
            <person name="Albert R."/>
            <person name="Binder M."/>
            <person name="Bloem J."/>
            <person name="Labutti K."/>
            <person name="Salamov A."/>
            <person name="Andreopoulos B."/>
            <person name="Baker S."/>
            <person name="Barry K."/>
            <person name="Bills G."/>
            <person name="Bluhm B."/>
            <person name="Cannon C."/>
            <person name="Castanera R."/>
            <person name="Culley D."/>
            <person name="Daum C."/>
            <person name="Ezra D."/>
            <person name="Gonzalez J."/>
            <person name="Henrissat B."/>
            <person name="Kuo A."/>
            <person name="Liang C."/>
            <person name="Lipzen A."/>
            <person name="Lutzoni F."/>
            <person name="Magnuson J."/>
            <person name="Mondo S."/>
            <person name="Nolan M."/>
            <person name="Ohm R."/>
            <person name="Pangilinan J."/>
            <person name="Park H.-J."/>
            <person name="Ramirez L."/>
            <person name="Alfaro M."/>
            <person name="Sun H."/>
            <person name="Tritt A."/>
            <person name="Yoshinaga Y."/>
            <person name="Zwiers L.-H."/>
            <person name="Turgeon B."/>
            <person name="Goodwin S."/>
            <person name="Spatafora J."/>
            <person name="Crous P."/>
            <person name="Grigoriev I."/>
        </authorList>
    </citation>
    <scope>NUCLEOTIDE SEQUENCE</scope>
    <source>
        <strain evidence="2">CBS 175.79</strain>
    </source>
</reference>
<feature type="region of interest" description="Disordered" evidence="1">
    <location>
        <begin position="423"/>
        <end position="685"/>
    </location>
</feature>
<organism evidence="2 3">
    <name type="scientific">Aaosphaeria arxii CBS 175.79</name>
    <dbReference type="NCBI Taxonomy" id="1450172"/>
    <lineage>
        <taxon>Eukaryota</taxon>
        <taxon>Fungi</taxon>
        <taxon>Dikarya</taxon>
        <taxon>Ascomycota</taxon>
        <taxon>Pezizomycotina</taxon>
        <taxon>Dothideomycetes</taxon>
        <taxon>Pleosporomycetidae</taxon>
        <taxon>Pleosporales</taxon>
        <taxon>Pleosporales incertae sedis</taxon>
        <taxon>Aaosphaeria</taxon>
    </lineage>
</organism>
<feature type="compositionally biased region" description="Polar residues" evidence="1">
    <location>
        <begin position="639"/>
        <end position="662"/>
    </location>
</feature>
<dbReference type="OrthoDB" id="3538943at2759"/>
<sequence>MEDVLEPWLVNDIPVELHQGRDWLQTRIERKLQGLPPEPQGVWSGLYADSGSFLDVTPLELEPGKHPRLQISQVSPLRLSDGKYFVEANVTPTCLQDLAARYPLLSSSSVLESQHILSIRKFSIRWSSWGPSDQALRLIVHAADLEPLSLHVIGAYELQPLVSNPIIVKVLEKLKETRETEERIFRTEEPDPDAEMGREKSNNERNIDVSSIGTQGSTTQNDTTYFGTQSVPFNNNTSLGTIGKPKGTEATAEKVQPSQHAQVPRSDSDRKTALLALLERNKKPPVGGQQSANPKDESRASIPDNKVEQPHGGQASLAKDTESLPNSNHQDPASKQKPDCDSTSGDDQIVDGNLDQPTVPSDAHFKPAWMVGWTFNATTTEVSREQAKLLAMPQTWHKPEPGSRYPVGNIPIEIYNEIAEQIAASDQGKETTEEDPTSDEADHDDDQGAQPDIDEDMEGSEAMVIDDDSDDDDESIDDMPSSAIPWSSSPPPPEAPPMPQMLQIRRPALPPDSSFEASIQTREAERINQKSIPPRTPSVPTPIDVLPPASSPPGVPPIESDNDEDMVLEVPQGLGEDTIQASGRLQPVIKTQDQGVPKESIPQATIQVKETPYSKAKTGTTTNEPSHTSSAPDHDSSGETKNTSSTSVVPGTYQEPSSSHENVSLIPAPGTEQAVDDENADDYMDIDEDLAMNEVPIHNNEADTISHIEVARSSPVIHSDERVSPDQPDTSKANAQDILSKRKLSESPTKSDFHKAKKRQKEIKVRLLDFKSRPPPTQELAESFDEDRKAATDRIRDDRIRHISAVTLPDANGSEQPEDSESVMQIDMESELNRTITTSVRNVENKQQAADPDYSPSASPRPYGHPIRSTPRTLHATGDSFVYNSPGGNIEEGSPIFFDPPGDSRAPSVPAAQKPSTPEPRRQVQLPTHPAKPTEGVSSLLTTMPSTQQQSSNAVYEAFKKAYPEYKADLKHFTKLCTEMYELEQRDQMVPKYQWDDYLIRHRTDYKKFMQQWIADDNDIEDIEPYHRFYKNTIEDVIYKKGVVKDVDTLERVVTPHKIDWDERIAISEYRTAGLPLPANITKELEKEDGVQSGNDAVYSPMARQDSLPRSEQLRVPMTSERSPRTRRSLPWTPSQPGTPSMYSSPSAGQKLQHGRASELRSNLRLQQPNVYSSPAARQEGHRSSSRGQPANVSLQDATASELLPEASSTGNAFRDFSFGFQRLTSFTGLMKATKDDHPHNVASRPSIEQKRNFNVLDWSHDRC</sequence>
<evidence type="ECO:0000256" key="1">
    <source>
        <dbReference type="SAM" id="MobiDB-lite"/>
    </source>
</evidence>
<feature type="compositionally biased region" description="Pro residues" evidence="1">
    <location>
        <begin position="488"/>
        <end position="499"/>
    </location>
</feature>
<proteinExistence type="predicted"/>
<feature type="region of interest" description="Disordered" evidence="1">
    <location>
        <begin position="711"/>
        <end position="796"/>
    </location>
</feature>
<feature type="compositionally biased region" description="Low complexity" evidence="1">
    <location>
        <begin position="478"/>
        <end position="487"/>
    </location>
</feature>
<feature type="compositionally biased region" description="Polar residues" evidence="1">
    <location>
        <begin position="1186"/>
        <end position="1195"/>
    </location>
</feature>
<feature type="compositionally biased region" description="Polar residues" evidence="1">
    <location>
        <begin position="208"/>
        <end position="240"/>
    </location>
</feature>
<keyword evidence="3" id="KW-1185">Reference proteome</keyword>
<dbReference type="RefSeq" id="XP_033390596.1">
    <property type="nucleotide sequence ID" value="XM_033533556.1"/>
</dbReference>
<feature type="compositionally biased region" description="Polar residues" evidence="1">
    <location>
        <begin position="579"/>
        <end position="594"/>
    </location>
</feature>
<feature type="region of interest" description="Disordered" evidence="1">
    <location>
        <begin position="832"/>
        <end position="936"/>
    </location>
</feature>
<feature type="compositionally biased region" description="Polar residues" evidence="1">
    <location>
        <begin position="833"/>
        <end position="848"/>
    </location>
</feature>
<feature type="region of interest" description="Disordered" evidence="1">
    <location>
        <begin position="1088"/>
        <end position="1195"/>
    </location>
</feature>
<gene>
    <name evidence="2" type="ORF">BU24DRAFT_488505</name>
</gene>
<feature type="compositionally biased region" description="Polar residues" evidence="1">
    <location>
        <begin position="1132"/>
        <end position="1150"/>
    </location>
</feature>
<feature type="compositionally biased region" description="Basic and acidic residues" evidence="1">
    <location>
        <begin position="739"/>
        <end position="754"/>
    </location>
</feature>
<evidence type="ECO:0000313" key="3">
    <source>
        <dbReference type="Proteomes" id="UP000799778"/>
    </source>
</evidence>
<feature type="region of interest" description="Disordered" evidence="1">
    <location>
        <begin position="803"/>
        <end position="822"/>
    </location>
</feature>
<feature type="region of interest" description="Disordered" evidence="1">
    <location>
        <begin position="182"/>
        <end position="361"/>
    </location>
</feature>
<feature type="compositionally biased region" description="Polar residues" evidence="1">
    <location>
        <begin position="617"/>
        <end position="631"/>
    </location>
</feature>
<evidence type="ECO:0000313" key="2">
    <source>
        <dbReference type="EMBL" id="KAF2022257.1"/>
    </source>
</evidence>
<feature type="compositionally biased region" description="Basic and acidic residues" evidence="1">
    <location>
        <begin position="762"/>
        <end position="772"/>
    </location>
</feature>
<dbReference type="GeneID" id="54290953"/>
<feature type="compositionally biased region" description="Basic and acidic residues" evidence="1">
    <location>
        <begin position="294"/>
        <end position="309"/>
    </location>
</feature>
<accession>A0A6A5YB52</accession>
<feature type="compositionally biased region" description="Acidic residues" evidence="1">
    <location>
        <begin position="674"/>
        <end position="685"/>
    </location>
</feature>
<name>A0A6A5YB52_9PLEO</name>
<dbReference type="EMBL" id="ML978066">
    <property type="protein sequence ID" value="KAF2022257.1"/>
    <property type="molecule type" value="Genomic_DNA"/>
</dbReference>
<feature type="compositionally biased region" description="Basic and acidic residues" evidence="1">
    <location>
        <begin position="182"/>
        <end position="207"/>
    </location>
</feature>